<organism evidence="4 5">
    <name type="scientific">Pseudodesulfovibrio senegalensis</name>
    <dbReference type="NCBI Taxonomy" id="1721087"/>
    <lineage>
        <taxon>Bacteria</taxon>
        <taxon>Pseudomonadati</taxon>
        <taxon>Thermodesulfobacteriota</taxon>
        <taxon>Desulfovibrionia</taxon>
        <taxon>Desulfovibrionales</taxon>
        <taxon>Desulfovibrionaceae</taxon>
    </lineage>
</organism>
<feature type="active site" description="Proton acceptor" evidence="1">
    <location>
        <position position="204"/>
    </location>
</feature>
<feature type="compositionally biased region" description="Basic and acidic residues" evidence="3">
    <location>
        <begin position="1"/>
        <end position="33"/>
    </location>
</feature>
<gene>
    <name evidence="4" type="ORF">F8A88_10555</name>
</gene>
<reference evidence="4 5" key="1">
    <citation type="journal article" date="2017" name="Int. J. Syst. Evol. Microbiol.">
        <title>Desulfovibrio senegalensis sp. nov., a mesophilic sulfate reducer isolated from marine sediment.</title>
        <authorList>
            <person name="Thioye A."/>
            <person name="Gam Z.B.A."/>
            <person name="Mbengue M."/>
            <person name="Cayol J.L."/>
            <person name="Joseph-Bartoli M."/>
            <person name="Toure-Kane C."/>
            <person name="Labat M."/>
        </authorList>
    </citation>
    <scope>NUCLEOTIDE SEQUENCE [LARGE SCALE GENOMIC DNA]</scope>
    <source>
        <strain evidence="4 5">DSM 101509</strain>
    </source>
</reference>
<keyword evidence="5" id="KW-1185">Reference proteome</keyword>
<feature type="binding site" evidence="2">
    <location>
        <position position="204"/>
    </location>
    <ligand>
        <name>Co(2+)</name>
        <dbReference type="ChEBI" id="CHEBI:48828"/>
    </ligand>
</feature>
<dbReference type="InterPro" id="IPR010388">
    <property type="entry name" value="Anaerobic_Co-chelatase"/>
</dbReference>
<keyword evidence="2" id="KW-0479">Metal-binding</keyword>
<dbReference type="Pfam" id="PF06180">
    <property type="entry name" value="CbiK"/>
    <property type="match status" value="1"/>
</dbReference>
<protein>
    <submittedName>
        <fullName evidence="4">Uncharacterized protein</fullName>
    </submittedName>
</protein>
<sequence>MGDAMHHHCSIEPGHAENSHDGHEHAHGEECGHCHHGHHGHEHHHHHHHQGVPGPRTGARGILLTAFGCAHEQAHEYYGLFEREVREKYPDMDVRWAFTANRIRGKIRSRGMDALSVGEALSRMVDDGVSHVAVQSLHTLPGVEYDWTVQQAEAMLHPRKGLADVTVGAPLLRSVDDMKRAAEVVAVELMPMENDNDGVILVGHGTYHEGHALYLALEGLLLRSHSNVAMGTLMSSRAPAELGQRFWDKGVKRIFLVPFMCVPGHHVHVDLFGDNEHSWLHGLSSMGLDVVPVHTGSLAHAGFRGIWHDHLAEAVAGLSE</sequence>
<keyword evidence="2" id="KW-0170">Cobalt</keyword>
<dbReference type="CDD" id="cd03412">
    <property type="entry name" value="CbiK_N"/>
    <property type="match status" value="1"/>
</dbReference>
<dbReference type="GO" id="GO:0016852">
    <property type="term" value="F:sirohydrochlorin cobaltochelatase activity"/>
    <property type="evidence" value="ECO:0007669"/>
    <property type="project" value="InterPro"/>
</dbReference>
<accession>A0A6N6N0K3</accession>
<name>A0A6N6N0K3_9BACT</name>
<dbReference type="GO" id="GO:0046872">
    <property type="term" value="F:metal ion binding"/>
    <property type="evidence" value="ECO:0007669"/>
    <property type="project" value="UniProtKB-KW"/>
</dbReference>
<dbReference type="SUPFAM" id="SSF53800">
    <property type="entry name" value="Chelatase"/>
    <property type="match status" value="1"/>
</dbReference>
<comment type="caution">
    <text evidence="4">The sequence shown here is derived from an EMBL/GenBank/DDBJ whole genome shotgun (WGS) entry which is preliminary data.</text>
</comment>
<evidence type="ECO:0000256" key="2">
    <source>
        <dbReference type="PIRSR" id="PIRSR033579-3"/>
    </source>
</evidence>
<proteinExistence type="predicted"/>
<dbReference type="EMBL" id="WAIE01000004">
    <property type="protein sequence ID" value="KAB1441379.1"/>
    <property type="molecule type" value="Genomic_DNA"/>
</dbReference>
<feature type="compositionally biased region" description="Basic residues" evidence="3">
    <location>
        <begin position="34"/>
        <end position="50"/>
    </location>
</feature>
<evidence type="ECO:0000256" key="1">
    <source>
        <dbReference type="PIRSR" id="PIRSR033579-1"/>
    </source>
</evidence>
<evidence type="ECO:0000313" key="5">
    <source>
        <dbReference type="Proteomes" id="UP000438699"/>
    </source>
</evidence>
<dbReference type="AlphaFoldDB" id="A0A6N6N0K3"/>
<dbReference type="Proteomes" id="UP000438699">
    <property type="component" value="Unassembled WGS sequence"/>
</dbReference>
<evidence type="ECO:0000313" key="4">
    <source>
        <dbReference type="EMBL" id="KAB1441379.1"/>
    </source>
</evidence>
<evidence type="ECO:0000256" key="3">
    <source>
        <dbReference type="SAM" id="MobiDB-lite"/>
    </source>
</evidence>
<dbReference type="PIRSF" id="PIRSF033579">
    <property type="entry name" value="Anaer_Co_chel"/>
    <property type="match status" value="1"/>
</dbReference>
<feature type="region of interest" description="Disordered" evidence="3">
    <location>
        <begin position="1"/>
        <end position="57"/>
    </location>
</feature>
<dbReference type="GO" id="GO:0019251">
    <property type="term" value="P:anaerobic cobalamin biosynthetic process"/>
    <property type="evidence" value="ECO:0007669"/>
    <property type="project" value="InterPro"/>
</dbReference>
<feature type="binding site" evidence="2">
    <location>
        <position position="266"/>
    </location>
    <ligand>
        <name>Co(2+)</name>
        <dbReference type="ChEBI" id="CHEBI:48828"/>
    </ligand>
</feature>
<dbReference type="Gene3D" id="3.40.50.1400">
    <property type="match status" value="2"/>
</dbReference>